<evidence type="ECO:0000313" key="3">
    <source>
        <dbReference type="EMBL" id="KAK0630866.1"/>
    </source>
</evidence>
<gene>
    <name evidence="3" type="ORF">B0T17DRAFT_486398</name>
</gene>
<protein>
    <submittedName>
        <fullName evidence="3">Aflatoxin B1-aldehyde reductase</fullName>
    </submittedName>
</protein>
<dbReference type="PRINTS" id="PR00069">
    <property type="entry name" value="ALDKETRDTASE"/>
</dbReference>
<dbReference type="EMBL" id="JAULSR010000002">
    <property type="protein sequence ID" value="KAK0630866.1"/>
    <property type="molecule type" value="Genomic_DNA"/>
</dbReference>
<dbReference type="InterPro" id="IPR050523">
    <property type="entry name" value="AKR_Detox_Biosynth"/>
</dbReference>
<evidence type="ECO:0000259" key="2">
    <source>
        <dbReference type="Pfam" id="PF00248"/>
    </source>
</evidence>
<sequence>MSAPATKPRVILGLMTFGPDVNNGARITSLDVFNKALDKFQARGYNEVDTARAYIGGKQEAFTREANWKSRGLKLATKVHPMLGETQKPEVVTALFEKSLKELGTDCVDIAYLHAPDRRGPFAPVLAAMDALHRAGKFVQLGLSNFTSFEVAEVCLLCAANNWVRPTIYQGVYNIITRGIEPELVPACRRYGLDVVIYAPIMGGLVTGAYRPDEVPAEGRFSNKFFGGAVRMRTFQDANFEAVRMIREAVDKAGLTPVETALRWVVHHSKLNIKDGGNDGVLVGVGKMEHLDSNLDDLEKGPLPAEVVEALEAAWNVARTANVVYWHGGDEIKYAYDTVEAVFGKDRK</sequence>
<dbReference type="InterPro" id="IPR020471">
    <property type="entry name" value="AKR"/>
</dbReference>
<evidence type="ECO:0000256" key="1">
    <source>
        <dbReference type="ARBA" id="ARBA00023002"/>
    </source>
</evidence>
<dbReference type="Proteomes" id="UP001174934">
    <property type="component" value="Unassembled WGS sequence"/>
</dbReference>
<accession>A0AA39XBZ1</accession>
<dbReference type="SUPFAM" id="SSF51430">
    <property type="entry name" value="NAD(P)-linked oxidoreductase"/>
    <property type="match status" value="1"/>
</dbReference>
<dbReference type="Gene3D" id="3.20.20.100">
    <property type="entry name" value="NADP-dependent oxidoreductase domain"/>
    <property type="match status" value="1"/>
</dbReference>
<dbReference type="AlphaFoldDB" id="A0AA39XBZ1"/>
<feature type="domain" description="NADP-dependent oxidoreductase" evidence="2">
    <location>
        <begin position="10"/>
        <end position="315"/>
    </location>
</feature>
<keyword evidence="1" id="KW-0560">Oxidoreductase</keyword>
<comment type="caution">
    <text evidence="3">The sequence shown here is derived from an EMBL/GenBank/DDBJ whole genome shotgun (WGS) entry which is preliminary data.</text>
</comment>
<reference evidence="3" key="1">
    <citation type="submission" date="2023-06" db="EMBL/GenBank/DDBJ databases">
        <title>Genome-scale phylogeny and comparative genomics of the fungal order Sordariales.</title>
        <authorList>
            <consortium name="Lawrence Berkeley National Laboratory"/>
            <person name="Hensen N."/>
            <person name="Bonometti L."/>
            <person name="Westerberg I."/>
            <person name="Brannstrom I.O."/>
            <person name="Guillou S."/>
            <person name="Cros-Aarteil S."/>
            <person name="Calhoun S."/>
            <person name="Haridas S."/>
            <person name="Kuo A."/>
            <person name="Mondo S."/>
            <person name="Pangilinan J."/>
            <person name="Riley R."/>
            <person name="LaButti K."/>
            <person name="Andreopoulos B."/>
            <person name="Lipzen A."/>
            <person name="Chen C."/>
            <person name="Yanf M."/>
            <person name="Daum C."/>
            <person name="Ng V."/>
            <person name="Clum A."/>
            <person name="Steindorff A."/>
            <person name="Ohm R."/>
            <person name="Martin F."/>
            <person name="Silar P."/>
            <person name="Natvig D."/>
            <person name="Lalanne C."/>
            <person name="Gautier V."/>
            <person name="Ament-velasquez S.L."/>
            <person name="Kruys A."/>
            <person name="Hutchinson M.I."/>
            <person name="Powell A.J."/>
            <person name="Barry K."/>
            <person name="Miller A.N."/>
            <person name="Grigoriev I.V."/>
            <person name="Debuchy R."/>
            <person name="Gladieux P."/>
            <person name="Thoren M.H."/>
            <person name="Johannesson H."/>
        </authorList>
    </citation>
    <scope>NUCLEOTIDE SEQUENCE</scope>
    <source>
        <strain evidence="3">SMH3391-2</strain>
    </source>
</reference>
<organism evidence="3 4">
    <name type="scientific">Bombardia bombarda</name>
    <dbReference type="NCBI Taxonomy" id="252184"/>
    <lineage>
        <taxon>Eukaryota</taxon>
        <taxon>Fungi</taxon>
        <taxon>Dikarya</taxon>
        <taxon>Ascomycota</taxon>
        <taxon>Pezizomycotina</taxon>
        <taxon>Sordariomycetes</taxon>
        <taxon>Sordariomycetidae</taxon>
        <taxon>Sordariales</taxon>
        <taxon>Lasiosphaeriaceae</taxon>
        <taxon>Bombardia</taxon>
    </lineage>
</organism>
<dbReference type="PANTHER" id="PTHR43364">
    <property type="entry name" value="NADH-SPECIFIC METHYLGLYOXAL REDUCTASE-RELATED"/>
    <property type="match status" value="1"/>
</dbReference>
<dbReference type="InterPro" id="IPR023210">
    <property type="entry name" value="NADP_OxRdtase_dom"/>
</dbReference>
<dbReference type="CDD" id="cd19075">
    <property type="entry name" value="AKR_AKR7A1-5"/>
    <property type="match status" value="1"/>
</dbReference>
<name>A0AA39XBZ1_9PEZI</name>
<proteinExistence type="predicted"/>
<dbReference type="Pfam" id="PF00248">
    <property type="entry name" value="Aldo_ket_red"/>
    <property type="match status" value="1"/>
</dbReference>
<evidence type="ECO:0000313" key="4">
    <source>
        <dbReference type="Proteomes" id="UP001174934"/>
    </source>
</evidence>
<dbReference type="InterPro" id="IPR036812">
    <property type="entry name" value="NAD(P)_OxRdtase_dom_sf"/>
</dbReference>
<dbReference type="GO" id="GO:0016491">
    <property type="term" value="F:oxidoreductase activity"/>
    <property type="evidence" value="ECO:0007669"/>
    <property type="project" value="UniProtKB-KW"/>
</dbReference>
<dbReference type="PANTHER" id="PTHR43364:SF4">
    <property type="entry name" value="NAD(P)-LINKED OXIDOREDUCTASE SUPERFAMILY PROTEIN"/>
    <property type="match status" value="1"/>
</dbReference>
<keyword evidence="4" id="KW-1185">Reference proteome</keyword>